<evidence type="ECO:0000259" key="4">
    <source>
        <dbReference type="PROSITE" id="PS50222"/>
    </source>
</evidence>
<evidence type="ECO:0000256" key="1">
    <source>
        <dbReference type="ARBA" id="ARBA00022723"/>
    </source>
</evidence>
<organism evidence="6 7">
    <name type="scientific">Rotaria socialis</name>
    <dbReference type="NCBI Taxonomy" id="392032"/>
    <lineage>
        <taxon>Eukaryota</taxon>
        <taxon>Metazoa</taxon>
        <taxon>Spiralia</taxon>
        <taxon>Gnathifera</taxon>
        <taxon>Rotifera</taxon>
        <taxon>Eurotatoria</taxon>
        <taxon>Bdelloidea</taxon>
        <taxon>Philodinida</taxon>
        <taxon>Philodinidae</taxon>
        <taxon>Rotaria</taxon>
    </lineage>
</organism>
<comment type="caution">
    <text evidence="6">The sequence shown here is derived from an EMBL/GenBank/DDBJ whole genome shotgun (WGS) entry which is preliminary data.</text>
</comment>
<keyword evidence="3" id="KW-0106">Calcium</keyword>
<dbReference type="Gene3D" id="1.10.238.10">
    <property type="entry name" value="EF-hand"/>
    <property type="match status" value="1"/>
</dbReference>
<evidence type="ECO:0000256" key="2">
    <source>
        <dbReference type="ARBA" id="ARBA00022737"/>
    </source>
</evidence>
<dbReference type="InterPro" id="IPR011992">
    <property type="entry name" value="EF-hand-dom_pair"/>
</dbReference>
<dbReference type="InterPro" id="IPR018247">
    <property type="entry name" value="EF_Hand_1_Ca_BS"/>
</dbReference>
<dbReference type="PROSITE" id="PS00018">
    <property type="entry name" value="EF_HAND_1"/>
    <property type="match status" value="2"/>
</dbReference>
<evidence type="ECO:0000313" key="7">
    <source>
        <dbReference type="Proteomes" id="UP000663851"/>
    </source>
</evidence>
<dbReference type="InterPro" id="IPR028846">
    <property type="entry name" value="Recoverin"/>
</dbReference>
<dbReference type="PRINTS" id="PR00450">
    <property type="entry name" value="RECOVERIN"/>
</dbReference>
<evidence type="ECO:0000313" key="6">
    <source>
        <dbReference type="EMBL" id="CAF4365849.1"/>
    </source>
</evidence>
<dbReference type="EMBL" id="CAJOBP010001056">
    <property type="protein sequence ID" value="CAF4249564.1"/>
    <property type="molecule type" value="Genomic_DNA"/>
</dbReference>
<dbReference type="GO" id="GO:0005509">
    <property type="term" value="F:calcium ion binding"/>
    <property type="evidence" value="ECO:0007669"/>
    <property type="project" value="InterPro"/>
</dbReference>
<dbReference type="PANTHER" id="PTHR23055">
    <property type="entry name" value="CALCIUM BINDING PROTEINS"/>
    <property type="match status" value="1"/>
</dbReference>
<name>A0A820LZL6_9BILA</name>
<dbReference type="SUPFAM" id="SSF47473">
    <property type="entry name" value="EF-hand"/>
    <property type="match status" value="1"/>
</dbReference>
<dbReference type="EMBL" id="CAJOBO010001327">
    <property type="protein sequence ID" value="CAF4365849.1"/>
    <property type="molecule type" value="Genomic_DNA"/>
</dbReference>
<gene>
    <name evidence="6" type="ORF">HFQ381_LOCUS17711</name>
    <name evidence="5" type="ORF">UJA718_LOCUS9460</name>
</gene>
<keyword evidence="2" id="KW-0677">Repeat</keyword>
<accession>A0A820LZL6</accession>
<dbReference type="CDD" id="cd00051">
    <property type="entry name" value="EFh"/>
    <property type="match status" value="1"/>
</dbReference>
<reference evidence="6" key="1">
    <citation type="submission" date="2021-02" db="EMBL/GenBank/DDBJ databases">
        <authorList>
            <person name="Nowell W R."/>
        </authorList>
    </citation>
    <scope>NUCLEOTIDE SEQUENCE</scope>
</reference>
<dbReference type="Proteomes" id="UP000663873">
    <property type="component" value="Unassembled WGS sequence"/>
</dbReference>
<protein>
    <recommendedName>
        <fullName evidence="4">EF-hand domain-containing protein</fullName>
    </recommendedName>
</protein>
<proteinExistence type="predicted"/>
<dbReference type="Proteomes" id="UP000663851">
    <property type="component" value="Unassembled WGS sequence"/>
</dbReference>
<dbReference type="AlphaFoldDB" id="A0A820LZL6"/>
<dbReference type="PANTHER" id="PTHR23055:SF69">
    <property type="entry name" value="NEURONAL CALCIUM SENSOR 2"/>
    <property type="match status" value="1"/>
</dbReference>
<dbReference type="InterPro" id="IPR002048">
    <property type="entry name" value="EF_hand_dom"/>
</dbReference>
<keyword evidence="1" id="KW-0479">Metal-binding</keyword>
<evidence type="ECO:0000313" key="8">
    <source>
        <dbReference type="Proteomes" id="UP000663873"/>
    </source>
</evidence>
<dbReference type="PROSITE" id="PS50222">
    <property type="entry name" value="EF_HAND_2"/>
    <property type="match status" value="2"/>
</dbReference>
<evidence type="ECO:0000313" key="5">
    <source>
        <dbReference type="EMBL" id="CAF4249564.1"/>
    </source>
</evidence>
<feature type="domain" description="EF-hand" evidence="4">
    <location>
        <begin position="304"/>
        <end position="339"/>
    </location>
</feature>
<feature type="domain" description="EF-hand" evidence="4">
    <location>
        <begin position="340"/>
        <end position="375"/>
    </location>
</feature>
<dbReference type="SMART" id="SM00054">
    <property type="entry name" value="EFh"/>
    <property type="match status" value="2"/>
</dbReference>
<sequence length="429" mass="49174">MRCTQNVVSINHNCNNEDNPVVLPTAEEISRRWLEIHRKEKALACNQLNIQFPNMYRLVSTSLDEILVNNFNQDYKMKEHFARIYFCADCNFLEDLPRSVTQHQWQTALINTTKLSHLPSTSLYIQINKRTNNKCILVADKARKWSTVDHLNFDGKLITKKGNLTCRLLIYRVPQTFSIQTIMKHQRFGGKITNYKRNADNVILEISDMNIFDDCVKHEALRIDGKLMFRMEKKLSMGNKVVIKSGSSKELTPQVIALLKASSNLSENEIIDLYVVFWNDFPSGRMNKEGFIKYYEEIKDERDRANVLCDHVFAVFDKDHDGTIDFYEFLLAIATRSPADLESHLNYVFEMCDVSGDGHMDLEELASFLKASLTIAGKLEGTGNDYARELAIGVFNTLGITEGNKLNKDQFIKGCKNDSNLRELFGGGH</sequence>
<evidence type="ECO:0000256" key="3">
    <source>
        <dbReference type="ARBA" id="ARBA00022837"/>
    </source>
</evidence>
<dbReference type="Pfam" id="PF00036">
    <property type="entry name" value="EF-hand_1"/>
    <property type="match status" value="1"/>
</dbReference>
<keyword evidence="8" id="KW-1185">Reference proteome</keyword>